<dbReference type="PATRIC" id="fig|1193502.14.peg.1192"/>
<keyword evidence="3" id="KW-1185">Reference proteome</keyword>
<dbReference type="InterPro" id="IPR029052">
    <property type="entry name" value="Metallo-depent_PP-like"/>
</dbReference>
<sequence>MLFEKAYARVNFKSLRVDIKNLPSSFENFTIVHLSDLHVNAKTPLYALEELVDKINELEIDMVALTGDLFDTNPARIRAQLERLSHIKHPVYFVSGNHDLLFTCKELAREIEMLGFTLLDNRFITLKRGDEALQLVGLSDAFSRYFGIKRDPKKLFSELDAKIPSILLAHQPKDIRLTQTFAIDLQLSGHTHGGQIYPFGYIVRLFQPYLQGLHVKNKTQICVTTGYGSWGFDFRFRTPSEVVILKLTKGEHAEH</sequence>
<reference evidence="3" key="1">
    <citation type="submission" date="2016-08" db="EMBL/GenBank/DDBJ databases">
        <title>Complete genome sequence of the organohalide-respiring Epsilonproteobacterium Sulfurospirillum halorespirans.</title>
        <authorList>
            <person name="Goris T."/>
            <person name="Zimmermann J."/>
            <person name="Schenz B."/>
            <person name="Lemos M."/>
            <person name="Hackermueller J."/>
            <person name="Diekert G."/>
        </authorList>
    </citation>
    <scope>NUCLEOTIDE SEQUENCE [LARGE SCALE GENOMIC DNA]</scope>
    <source>
        <strain>DSM 13726</strain>
        <strain evidence="3">PCE-M2</strain>
    </source>
</reference>
<dbReference type="PANTHER" id="PTHR31302:SF0">
    <property type="entry name" value="TRANSMEMBRANE PROTEIN WITH METALLOPHOSPHOESTERASE DOMAIN"/>
    <property type="match status" value="1"/>
</dbReference>
<dbReference type="InterPro" id="IPR004843">
    <property type="entry name" value="Calcineurin-like_PHP"/>
</dbReference>
<dbReference type="PANTHER" id="PTHR31302">
    <property type="entry name" value="TRANSMEMBRANE PROTEIN WITH METALLOPHOSPHOESTERASE DOMAIN-RELATED"/>
    <property type="match status" value="1"/>
</dbReference>
<name>A0A1D7TIU8_9BACT</name>
<dbReference type="EMBL" id="CP017111">
    <property type="protein sequence ID" value="AOO64952.1"/>
    <property type="molecule type" value="Genomic_DNA"/>
</dbReference>
<dbReference type="Pfam" id="PF00149">
    <property type="entry name" value="Metallophos"/>
    <property type="match status" value="1"/>
</dbReference>
<evidence type="ECO:0000259" key="1">
    <source>
        <dbReference type="Pfam" id="PF00149"/>
    </source>
</evidence>
<accession>A0A1D7TIU8</accession>
<evidence type="ECO:0000313" key="3">
    <source>
        <dbReference type="Proteomes" id="UP000094609"/>
    </source>
</evidence>
<dbReference type="Proteomes" id="UP000094609">
    <property type="component" value="Chromosome"/>
</dbReference>
<keyword evidence="2" id="KW-0378">Hydrolase</keyword>
<dbReference type="AlphaFoldDB" id="A0A1D7TIU8"/>
<protein>
    <submittedName>
        <fullName evidence="2">Putative phosphohydrolase</fullName>
    </submittedName>
</protein>
<feature type="domain" description="Calcineurin-like phosphoesterase" evidence="1">
    <location>
        <begin position="30"/>
        <end position="193"/>
    </location>
</feature>
<dbReference type="STRING" id="1193502.SHALO_1174"/>
<dbReference type="Gene3D" id="3.60.21.10">
    <property type="match status" value="1"/>
</dbReference>
<dbReference type="CDD" id="cd07385">
    <property type="entry name" value="MPP_YkuE_C"/>
    <property type="match status" value="1"/>
</dbReference>
<gene>
    <name evidence="2" type="ORF">SHALO_1174</name>
</gene>
<dbReference type="GO" id="GO:0016787">
    <property type="term" value="F:hydrolase activity"/>
    <property type="evidence" value="ECO:0007669"/>
    <property type="project" value="UniProtKB-KW"/>
</dbReference>
<dbReference type="KEGG" id="shal:SHALO_1174"/>
<dbReference type="InterPro" id="IPR051158">
    <property type="entry name" value="Metallophosphoesterase_sf"/>
</dbReference>
<proteinExistence type="predicted"/>
<dbReference type="SUPFAM" id="SSF56300">
    <property type="entry name" value="Metallo-dependent phosphatases"/>
    <property type="match status" value="1"/>
</dbReference>
<organism evidence="2 3">
    <name type="scientific">Sulfurospirillum halorespirans DSM 13726</name>
    <dbReference type="NCBI Taxonomy" id="1193502"/>
    <lineage>
        <taxon>Bacteria</taxon>
        <taxon>Pseudomonadati</taxon>
        <taxon>Campylobacterota</taxon>
        <taxon>Epsilonproteobacteria</taxon>
        <taxon>Campylobacterales</taxon>
        <taxon>Sulfurospirillaceae</taxon>
        <taxon>Sulfurospirillum</taxon>
    </lineage>
</organism>
<evidence type="ECO:0000313" key="2">
    <source>
        <dbReference type="EMBL" id="AOO64952.1"/>
    </source>
</evidence>